<dbReference type="NCBIfam" id="TIGR03661">
    <property type="entry name" value="T1SS_VCA0849"/>
    <property type="match status" value="1"/>
</dbReference>
<dbReference type="InterPro" id="IPR019960">
    <property type="entry name" value="T1SS_VCA0849"/>
</dbReference>
<dbReference type="Pfam" id="PF19116">
    <property type="entry name" value="DUF5801"/>
    <property type="match status" value="1"/>
</dbReference>
<dbReference type="PATRIC" id="fig|507626.3.peg.1622"/>
<proteinExistence type="predicted"/>
<dbReference type="EMBL" id="CP014226">
    <property type="protein sequence ID" value="AMD00697.1"/>
    <property type="molecule type" value="Genomic_DNA"/>
</dbReference>
<dbReference type="EC" id="5.1.3.-" evidence="3"/>
<dbReference type="AlphaFoldDB" id="A0A109ULL7"/>
<dbReference type="Gene3D" id="2.150.10.10">
    <property type="entry name" value="Serralysin-like metalloprotease, C-terminal"/>
    <property type="match status" value="1"/>
</dbReference>
<reference evidence="3 4" key="2">
    <citation type="submission" date="2016-02" db="EMBL/GenBank/DDBJ databases">
        <authorList>
            <person name="Wen L."/>
            <person name="He K."/>
            <person name="Yang H."/>
        </authorList>
    </citation>
    <scope>NUCLEOTIDE SEQUENCE [LARGE SCALE GENOMIC DNA]</scope>
    <source>
        <strain evidence="3 4">AGD 8-3</strain>
    </source>
</reference>
<dbReference type="Proteomes" id="UP000063387">
    <property type="component" value="Chromosome"/>
</dbReference>
<evidence type="ECO:0000259" key="2">
    <source>
        <dbReference type="Pfam" id="PF19116"/>
    </source>
</evidence>
<keyword evidence="1" id="KW-0106">Calcium</keyword>
<keyword evidence="3" id="KW-0413">Isomerase</keyword>
<protein>
    <submittedName>
        <fullName evidence="3">Poly(Beta-D-mannuronate) C5 epimerase 1</fullName>
        <ecNumber evidence="3">5.1.3.-</ecNumber>
    </submittedName>
</protein>
<organism evidence="3 4">
    <name type="scientific">Halomonas chromatireducens</name>
    <dbReference type="NCBI Taxonomy" id="507626"/>
    <lineage>
        <taxon>Bacteria</taxon>
        <taxon>Pseudomonadati</taxon>
        <taxon>Pseudomonadota</taxon>
        <taxon>Gammaproteobacteria</taxon>
        <taxon>Oceanospirillales</taxon>
        <taxon>Halomonadaceae</taxon>
        <taxon>Halomonas</taxon>
    </lineage>
</organism>
<dbReference type="GO" id="GO:0016853">
    <property type="term" value="F:isomerase activity"/>
    <property type="evidence" value="ECO:0007669"/>
    <property type="project" value="UniProtKB-KW"/>
</dbReference>
<sequence length="717" mass="74765">MPAGLVGVEATVTVTDGDGDVVSETLSADLSGSISIVDDVPTLNVAAAAELEDLLTTDAELGTASAELRTFFTLADVQYGADGEAASDAKTWSYSLVLGEGVDGSIAKDSDDKAITSGGDVVYLHLVNGEVIGSTAAESSAISDSNTVFVVRQEGDNLVLDQQQAIDHPTPSDSSEILYLGDGQVLLSGTVTLTDGDGDQASDMTSVDLGGQLGFQDDGPVFLSVMDAVLVSAAGTTFTGQYQADFGGDGLDYLSAVLAGTGSFDGQSITFIEGEPDSNGFVKVDAISNGSSLFNFYLVTTTNPVSEGGDGGTKLLAFTNPDSPDTSLFFSLEINPDGTYAFTLYSNDLATTATVSGKAFSAFGPTGSVTTEDETLVISGSDNINASDNGIGVKQPTISGDDWMQLDFNTEQKFVNFDFVQWGGSGPANIKLSFDGVEFEGGVLPVARNSSGLTVVFDSDKAGTWEVVDSEYFVYVGDTFETMRIDHEGGSRFGINDITYDLAFEVDDLIFDFELSVFDADGDSDTLEDLLSIALIGEGGELSTDTIAGIDGDEGVVLVGGDGDDTLIGGDGDDILIGGAGDDILTGGAGADTFVWNLNDGGTSDSPAIDTVTDFTPGEFGVNEEADRLNLSDLLIGEEEEGADISNFILAEGDENETTLYISSQGNLDGNKYNADQIIKLEGKSFDSWRDGDDQPFANGDDLIKHLIETGQLHIDQ</sequence>
<dbReference type="SUPFAM" id="SSF51120">
    <property type="entry name" value="beta-Roll"/>
    <property type="match status" value="1"/>
</dbReference>
<dbReference type="InterPro" id="IPR043824">
    <property type="entry name" value="DUF5801"/>
</dbReference>
<evidence type="ECO:0000256" key="1">
    <source>
        <dbReference type="ARBA" id="ARBA00022837"/>
    </source>
</evidence>
<feature type="domain" description="DUF5801" evidence="2">
    <location>
        <begin position="63"/>
        <end position="205"/>
    </location>
</feature>
<dbReference type="Pfam" id="PF00353">
    <property type="entry name" value="HemolysinCabind"/>
    <property type="match status" value="1"/>
</dbReference>
<dbReference type="InterPro" id="IPR011049">
    <property type="entry name" value="Serralysin-like_metalloprot_C"/>
</dbReference>
<dbReference type="OrthoDB" id="5787335at2"/>
<dbReference type="PRINTS" id="PR00313">
    <property type="entry name" value="CABNDNGRPT"/>
</dbReference>
<evidence type="ECO:0000313" key="4">
    <source>
        <dbReference type="Proteomes" id="UP000063387"/>
    </source>
</evidence>
<keyword evidence="4" id="KW-1185">Reference proteome</keyword>
<dbReference type="STRING" id="507626.LOKO_01629"/>
<reference evidence="3 4" key="1">
    <citation type="journal article" date="2016" name="Genome Announc.">
        <title>Draft Genome Sequence of 'Halomonas chromatireducens' Strain AGD 8-3, a Haloalkaliphilic Chromate- and Selenite-Reducing Gammaproteobacterium.</title>
        <authorList>
            <person name="Sharko F.S."/>
            <person name="Shapovalova A.A."/>
            <person name="Tsygankova S.V."/>
            <person name="Komova A.V."/>
            <person name="Boulygina E.S."/>
            <person name="Teslyuk A.B."/>
            <person name="Gotovtsev P.M."/>
            <person name="Namsaraev Z.B."/>
            <person name="Khijniak T.V."/>
            <person name="Nedoluzhko A.V."/>
            <person name="Vasilov R.G."/>
        </authorList>
    </citation>
    <scope>NUCLEOTIDE SEQUENCE [LARGE SCALE GENOMIC DNA]</scope>
    <source>
        <strain evidence="3 4">AGD 8-3</strain>
    </source>
</reference>
<dbReference type="RefSeq" id="WP_066447415.1">
    <property type="nucleotide sequence ID" value="NZ_CP014226.1"/>
</dbReference>
<dbReference type="KEGG" id="hco:LOKO_01629"/>
<evidence type="ECO:0000313" key="3">
    <source>
        <dbReference type="EMBL" id="AMD00697.1"/>
    </source>
</evidence>
<gene>
    <name evidence="3" type="primary">algE1</name>
    <name evidence="3" type="ORF">LOKO_01629</name>
</gene>
<dbReference type="GO" id="GO:0005509">
    <property type="term" value="F:calcium ion binding"/>
    <property type="evidence" value="ECO:0007669"/>
    <property type="project" value="InterPro"/>
</dbReference>
<accession>A0A109ULL7</accession>
<dbReference type="InterPro" id="IPR001343">
    <property type="entry name" value="Hemolysn_Ca-bd"/>
</dbReference>
<dbReference type="PROSITE" id="PS00330">
    <property type="entry name" value="HEMOLYSIN_CALCIUM"/>
    <property type="match status" value="2"/>
</dbReference>
<name>A0A109ULL7_9GAMM</name>
<dbReference type="InterPro" id="IPR018511">
    <property type="entry name" value="Hemolysin-typ_Ca-bd_CS"/>
</dbReference>